<gene>
    <name evidence="2" type="ORF">BJ875DRAFT_448683</name>
</gene>
<evidence type="ECO:0000313" key="2">
    <source>
        <dbReference type="EMBL" id="KAG9239206.1"/>
    </source>
</evidence>
<dbReference type="OrthoDB" id="5244524at2759"/>
<comment type="caution">
    <text evidence="2">The sequence shown here is derived from an EMBL/GenBank/DDBJ whole genome shotgun (WGS) entry which is preliminary data.</text>
</comment>
<protein>
    <submittedName>
        <fullName evidence="2">Uncharacterized protein</fullName>
    </submittedName>
</protein>
<proteinExistence type="predicted"/>
<dbReference type="Proteomes" id="UP000824998">
    <property type="component" value="Unassembled WGS sequence"/>
</dbReference>
<dbReference type="EMBL" id="MU251360">
    <property type="protein sequence ID" value="KAG9239206.1"/>
    <property type="molecule type" value="Genomic_DNA"/>
</dbReference>
<keyword evidence="3" id="KW-1185">Reference proteome</keyword>
<reference evidence="2" key="1">
    <citation type="journal article" date="2021" name="IMA Fungus">
        <title>Genomic characterization of three marine fungi, including Emericellopsis atlantica sp. nov. with signatures of a generalist lifestyle and marine biomass degradation.</title>
        <authorList>
            <person name="Hagestad O.C."/>
            <person name="Hou L."/>
            <person name="Andersen J.H."/>
            <person name="Hansen E.H."/>
            <person name="Altermark B."/>
            <person name="Li C."/>
            <person name="Kuhnert E."/>
            <person name="Cox R.J."/>
            <person name="Crous P.W."/>
            <person name="Spatafora J.W."/>
            <person name="Lail K."/>
            <person name="Amirebrahimi M."/>
            <person name="Lipzen A."/>
            <person name="Pangilinan J."/>
            <person name="Andreopoulos W."/>
            <person name="Hayes R.D."/>
            <person name="Ng V."/>
            <person name="Grigoriev I.V."/>
            <person name="Jackson S.A."/>
            <person name="Sutton T.D.S."/>
            <person name="Dobson A.D.W."/>
            <person name="Rama T."/>
        </authorList>
    </citation>
    <scope>NUCLEOTIDE SEQUENCE</scope>
    <source>
        <strain evidence="2">TRa018bII</strain>
    </source>
</reference>
<name>A0A9P8CBH8_9HELO</name>
<feature type="region of interest" description="Disordered" evidence="1">
    <location>
        <begin position="177"/>
        <end position="203"/>
    </location>
</feature>
<dbReference type="AlphaFoldDB" id="A0A9P8CBH8"/>
<accession>A0A9P8CBH8</accession>
<sequence>MAAPGKKFSWKRLISNAIPNFANDSKHDLNLTPLQASNLLSHQLAQPLPYYLSPLAFQITNLVTASQSNKIHTNLVKHKILLPIPSSPSPSEKIAVNTNAITKDFANQHATISIHVQRQVVSLLFFWEEECVRWRLLDQEEEAILKAMEEEEGMSGGARMDLGIALRAVRMKRCLPPGERGEGTANVTAGRGSELPGYEGVPS</sequence>
<evidence type="ECO:0000313" key="3">
    <source>
        <dbReference type="Proteomes" id="UP000824998"/>
    </source>
</evidence>
<organism evidence="2 3">
    <name type="scientific">Amylocarpus encephaloides</name>
    <dbReference type="NCBI Taxonomy" id="45428"/>
    <lineage>
        <taxon>Eukaryota</taxon>
        <taxon>Fungi</taxon>
        <taxon>Dikarya</taxon>
        <taxon>Ascomycota</taxon>
        <taxon>Pezizomycotina</taxon>
        <taxon>Leotiomycetes</taxon>
        <taxon>Helotiales</taxon>
        <taxon>Helotiales incertae sedis</taxon>
        <taxon>Amylocarpus</taxon>
    </lineage>
</organism>
<evidence type="ECO:0000256" key="1">
    <source>
        <dbReference type="SAM" id="MobiDB-lite"/>
    </source>
</evidence>